<keyword evidence="2" id="KW-0784">Thiamine biosynthesis</keyword>
<evidence type="ECO:0000313" key="5">
    <source>
        <dbReference type="Proteomes" id="UP000242660"/>
    </source>
</evidence>
<dbReference type="PANTHER" id="PTHR20857:SF15">
    <property type="entry name" value="THIAMINE-PHOSPHATE SYNTHASE"/>
    <property type="match status" value="1"/>
</dbReference>
<dbReference type="RefSeq" id="WP_106181760.1">
    <property type="nucleotide sequence ID" value="NZ_MUHY01000001.1"/>
</dbReference>
<protein>
    <submittedName>
        <fullName evidence="4">Thiamine-phosphate synthase</fullName>
    </submittedName>
</protein>
<evidence type="ECO:0000256" key="1">
    <source>
        <dbReference type="ARBA" id="ARBA00004948"/>
    </source>
</evidence>
<dbReference type="InterPro" id="IPR013785">
    <property type="entry name" value="Aldolase_TIM"/>
</dbReference>
<proteinExistence type="predicted"/>
<dbReference type="EMBL" id="MUHY01000001">
    <property type="protein sequence ID" value="PSB91867.1"/>
    <property type="molecule type" value="Genomic_DNA"/>
</dbReference>
<evidence type="ECO:0000256" key="2">
    <source>
        <dbReference type="ARBA" id="ARBA00022977"/>
    </source>
</evidence>
<dbReference type="Pfam" id="PF02581">
    <property type="entry name" value="TMP-TENI"/>
    <property type="match status" value="1"/>
</dbReference>
<comment type="pathway">
    <text evidence="1">Cofactor biosynthesis; thiamine diphosphate biosynthesis.</text>
</comment>
<organism evidence="4 5">
    <name type="scientific">Candidatus Pandoraea novymonadis</name>
    <dbReference type="NCBI Taxonomy" id="1808959"/>
    <lineage>
        <taxon>Bacteria</taxon>
        <taxon>Pseudomonadati</taxon>
        <taxon>Pseudomonadota</taxon>
        <taxon>Betaproteobacteria</taxon>
        <taxon>Burkholderiales</taxon>
        <taxon>Burkholderiaceae</taxon>
        <taxon>Pandoraea</taxon>
    </lineage>
</organism>
<dbReference type="Gene3D" id="3.20.20.70">
    <property type="entry name" value="Aldolase class I"/>
    <property type="match status" value="1"/>
</dbReference>
<keyword evidence="5" id="KW-1185">Reference proteome</keyword>
<dbReference type="CDD" id="cd00564">
    <property type="entry name" value="TMP_TenI"/>
    <property type="match status" value="1"/>
</dbReference>
<feature type="domain" description="Thiamine phosphate synthase/TenI" evidence="3">
    <location>
        <begin position="14"/>
        <end position="190"/>
    </location>
</feature>
<dbReference type="SUPFAM" id="SSF51391">
    <property type="entry name" value="Thiamin phosphate synthase"/>
    <property type="match status" value="1"/>
</dbReference>
<name>A0ABX5FFD1_9BURK</name>
<sequence length="193" mass="21128">MYSTSTTLPDHLLITPDPADAPDKEIFLINLSKALRRGIRLVQLRSRYLSVIEYMTFVEPILTLCHAHNAHLIINPPEDVGIRIVSDGIHLSVPRLLAAKKRPEGYLFVSGACHNKLQLTQAERIGLDFVTLSPVLSTATHPNAAPIGWKKFSHLANSTKVPIFALGGMTPKELARAKAAGAHGIAAIRGLWY</sequence>
<gene>
    <name evidence="4" type="primary">thiE_1</name>
    <name evidence="4" type="ORF">BZL35_00084</name>
</gene>
<dbReference type="PANTHER" id="PTHR20857">
    <property type="entry name" value="THIAMINE-PHOSPHATE PYROPHOSPHORYLASE"/>
    <property type="match status" value="1"/>
</dbReference>
<dbReference type="InterPro" id="IPR022998">
    <property type="entry name" value="ThiamineP_synth_TenI"/>
</dbReference>
<evidence type="ECO:0000259" key="3">
    <source>
        <dbReference type="Pfam" id="PF02581"/>
    </source>
</evidence>
<comment type="caution">
    <text evidence="4">The sequence shown here is derived from an EMBL/GenBank/DDBJ whole genome shotgun (WGS) entry which is preliminary data.</text>
</comment>
<accession>A0ABX5FFD1</accession>
<dbReference type="Proteomes" id="UP000242660">
    <property type="component" value="Unassembled WGS sequence"/>
</dbReference>
<reference evidence="4 5" key="1">
    <citation type="journal article" date="2017" name="Front. Microbiol.">
        <title>Genome of Ca. Pandoraea novymonadis, an Endosymbiotic Bacterium of the Trypanosomatid Novymonas esmeraldas.</title>
        <authorList>
            <person name="Kostygov A.Y."/>
            <person name="Butenko A."/>
            <person name="Nenarokova A."/>
            <person name="Tashyreva D."/>
            <person name="Flegontov P."/>
            <person name="Lukes J."/>
            <person name="Yurchenko V."/>
        </authorList>
    </citation>
    <scope>NUCLEOTIDE SEQUENCE [LARGE SCALE GENOMIC DNA]</scope>
    <source>
        <strain evidence="4 5">E262</strain>
    </source>
</reference>
<evidence type="ECO:0000313" key="4">
    <source>
        <dbReference type="EMBL" id="PSB91867.1"/>
    </source>
</evidence>
<dbReference type="InterPro" id="IPR036206">
    <property type="entry name" value="ThiamineP_synth_sf"/>
</dbReference>